<accession>A0A4W3I4T0</accession>
<feature type="domain" description="SRCR" evidence="7">
    <location>
        <begin position="235"/>
        <end position="321"/>
    </location>
</feature>
<dbReference type="FunFam" id="3.10.250.10:FF:000002">
    <property type="entry name" value="Scavenger receptor cysteine-rich type 1 protein M130"/>
    <property type="match status" value="4"/>
</dbReference>
<sequence length="905" mass="98199">MRIIIIIRIILCEWKLNTLHTAFDIFLGLVRLVNASSPCAGRAEVYHDGQWGTVDGYGTWDMKAAAVVCKELDCGAALSAPGGAHFGEGSGPVVTSRVQCRGSESTLRDCYSRPWGHYPGLCSHPTIHHLRLANGGSPCAGRVEVYHDGQWGTVYGYGWDMLDAAVVCKELGCGDALSASGGAHFGEGSGRLVTADVQCSGSESTLRGCRSWSWGHYSWSHSYDAGVICSGGKIPRLVNGSSHCAGRVELYNKVAWGTVCGNQLSQEMAEEICKHLGCGFAAFVFGDAHFGEGSGNVIGRPDCGHQRDAGVFCSEHHSIRLIGGNNSCSGRVDLQRYYRSGTICDYYWDLQDADVLCRQLDCGFALSSGPGAQFGNETGLIWKTNFNCLGNESRVLECPVSFWDIFSCTHNNDVSVVCSGKQWHLRLESGGSRCDGRVEIYHNGTWGRLLDDSWNISDADVICRQLNCGSAVSVYNSSQYGEGSGPVWINNVQCAGTETHIWNCPYSTVASSSRTSRDVGVLCSGEFFVHPMISCSGTVEVYRHGDWRRVRDQFWDLNDANVVCRQMGCGPAIRSYNSTVYREGERSPWLKDVHCQGNETNLLKCKPSRRNQSTEDMCDVGVQCSKDTHIRLMDRGSSCAGRVEIYYNETWGTVCDDSWGSREADVVCKQLGCGSAVDAISAAPCGSASGQVWLDEVRCSGKESALSECRIPQHKMLRLVNGQHSCEGRVEVDCSGRVEILSNNTWGTVCDDSWDIREASVVCGQLDCGPALRAVGQAGFGQGAGQIWLDELHCRGSESFLWDCVSASAGHSDCVHKEDAGVVCSGRDPVTQCLSTNLKIELLRINGVCDALQVNLPDNQSQPHPLLINIPFVVCIVLGILLAVVLFALIVRMDSNSSGRGETGF</sequence>
<dbReference type="GO" id="GO:0016020">
    <property type="term" value="C:membrane"/>
    <property type="evidence" value="ECO:0007669"/>
    <property type="project" value="InterPro"/>
</dbReference>
<feature type="domain" description="SRCR" evidence="7">
    <location>
        <begin position="717"/>
        <end position="825"/>
    </location>
</feature>
<dbReference type="Ensembl" id="ENSCMIT00000024184.1">
    <property type="protein sequence ID" value="ENSCMIP00000023782.1"/>
    <property type="gene ID" value="ENSCMIG00000010583.1"/>
</dbReference>
<keyword evidence="2" id="KW-0677">Repeat</keyword>
<reference evidence="9" key="3">
    <citation type="journal article" date="2014" name="Nature">
        <title>Elephant shark genome provides unique insights into gnathostome evolution.</title>
        <authorList>
            <consortium name="International Elephant Shark Genome Sequencing Consortium"/>
            <person name="Venkatesh B."/>
            <person name="Lee A.P."/>
            <person name="Ravi V."/>
            <person name="Maurya A.K."/>
            <person name="Lian M.M."/>
            <person name="Swann J.B."/>
            <person name="Ohta Y."/>
            <person name="Flajnik M.F."/>
            <person name="Sutoh Y."/>
            <person name="Kasahara M."/>
            <person name="Hoon S."/>
            <person name="Gangu V."/>
            <person name="Roy S.W."/>
            <person name="Irimia M."/>
            <person name="Korzh V."/>
            <person name="Kondrychyn I."/>
            <person name="Lim Z.W."/>
            <person name="Tay B.H."/>
            <person name="Tohari S."/>
            <person name="Kong K.W."/>
            <person name="Ho S."/>
            <person name="Lorente-Galdos B."/>
            <person name="Quilez J."/>
            <person name="Marques-Bonet T."/>
            <person name="Raney B.J."/>
            <person name="Ingham P.W."/>
            <person name="Tay A."/>
            <person name="Hillier L.W."/>
            <person name="Minx P."/>
            <person name="Boehm T."/>
            <person name="Wilson R.K."/>
            <person name="Brenner S."/>
            <person name="Warren W.C."/>
        </authorList>
    </citation>
    <scope>NUCLEOTIDE SEQUENCE [LARGE SCALE GENOMIC DNA]</scope>
</reference>
<evidence type="ECO:0000313" key="8">
    <source>
        <dbReference type="Ensembl" id="ENSCMIP00000023782.1"/>
    </source>
</evidence>
<feature type="transmembrane region" description="Helical" evidence="5">
    <location>
        <begin position="866"/>
        <end position="891"/>
    </location>
</feature>
<dbReference type="PROSITE" id="PS00420">
    <property type="entry name" value="SRCR_1"/>
    <property type="match status" value="1"/>
</dbReference>
<keyword evidence="5" id="KW-1133">Transmembrane helix</keyword>
<feature type="domain" description="SRCR" evidence="7">
    <location>
        <begin position="319"/>
        <end position="419"/>
    </location>
</feature>
<dbReference type="InterPro" id="IPR001190">
    <property type="entry name" value="SRCR"/>
</dbReference>
<feature type="disulfide bond" evidence="4">
    <location>
        <begin position="763"/>
        <end position="824"/>
    </location>
</feature>
<evidence type="ECO:0000256" key="1">
    <source>
        <dbReference type="ARBA" id="ARBA00022729"/>
    </source>
</evidence>
<dbReference type="PANTHER" id="PTHR19331">
    <property type="entry name" value="SCAVENGER RECEPTOR DOMAIN-CONTAINING"/>
    <property type="match status" value="1"/>
</dbReference>
<protein>
    <recommendedName>
        <fullName evidence="7">SRCR domain-containing protein</fullName>
    </recommendedName>
</protein>
<feature type="disulfide bond" evidence="4">
    <location>
        <begin position="388"/>
        <end position="398"/>
    </location>
</feature>
<dbReference type="SUPFAM" id="SSF56487">
    <property type="entry name" value="SRCR-like"/>
    <property type="match status" value="8"/>
</dbReference>
<dbReference type="Proteomes" id="UP000314986">
    <property type="component" value="Unassembled WGS sequence"/>
</dbReference>
<evidence type="ECO:0000259" key="7">
    <source>
        <dbReference type="PROSITE" id="PS50287"/>
    </source>
</evidence>
<dbReference type="Gene3D" id="3.10.250.10">
    <property type="entry name" value="SRCR-like domain"/>
    <property type="match status" value="8"/>
</dbReference>
<feature type="domain" description="SRCR" evidence="7">
    <location>
        <begin position="425"/>
        <end position="524"/>
    </location>
</feature>
<keyword evidence="5" id="KW-0472">Membrane</keyword>
<dbReference type="OMA" id="EVACHEA"/>
<feature type="disulfide bond" evidence="4">
    <location>
        <begin position="595"/>
        <end position="605"/>
    </location>
</feature>
<evidence type="ECO:0000256" key="2">
    <source>
        <dbReference type="ARBA" id="ARBA00022737"/>
    </source>
</evidence>
<feature type="disulfide bond" evidence="4">
    <location>
        <begin position="357"/>
        <end position="418"/>
    </location>
</feature>
<dbReference type="InterPro" id="IPR036772">
    <property type="entry name" value="SRCR-like_dom_sf"/>
</dbReference>
<feature type="domain" description="SRCR" evidence="7">
    <location>
        <begin position="30"/>
        <end position="124"/>
    </location>
</feature>
<feature type="disulfide bond" evidence="4">
    <location>
        <begin position="344"/>
        <end position="408"/>
    </location>
</feature>
<dbReference type="GeneTree" id="ENSGT00950000183145"/>
<evidence type="ECO:0000313" key="9">
    <source>
        <dbReference type="Proteomes" id="UP000314986"/>
    </source>
</evidence>
<feature type="disulfide bond" evidence="4">
    <location>
        <begin position="100"/>
        <end position="110"/>
    </location>
</feature>
<keyword evidence="1 6" id="KW-0732">Signal</keyword>
<feature type="disulfide bond" evidence="4">
    <location>
        <begin position="168"/>
        <end position="229"/>
    </location>
</feature>
<evidence type="ECO:0000256" key="6">
    <source>
        <dbReference type="SAM" id="SignalP"/>
    </source>
</evidence>
<dbReference type="AlphaFoldDB" id="A0A4W3I4T0"/>
<reference evidence="8" key="4">
    <citation type="submission" date="2025-08" db="UniProtKB">
        <authorList>
            <consortium name="Ensembl"/>
        </authorList>
    </citation>
    <scope>IDENTIFICATION</scope>
</reference>
<name>A0A4W3I4T0_CALMI</name>
<feature type="disulfide bond" evidence="4">
    <location>
        <begin position="494"/>
        <end position="504"/>
    </location>
</feature>
<keyword evidence="3 4" id="KW-1015">Disulfide bond</keyword>
<evidence type="ECO:0000256" key="5">
    <source>
        <dbReference type="SAM" id="Phobius"/>
    </source>
</evidence>
<proteinExistence type="predicted"/>
<dbReference type="PROSITE" id="PS50287">
    <property type="entry name" value="SRCR_2"/>
    <property type="match status" value="8"/>
</dbReference>
<dbReference type="PANTHER" id="PTHR19331:SF487">
    <property type="entry name" value="SOLUBLE SCAVENGER RECEPTOR CYSTEINE-RICH DOMAIN-CONTAINING PROTEIN SSC5D"/>
    <property type="match status" value="1"/>
</dbReference>
<feature type="disulfide bond" evidence="4">
    <location>
        <begin position="794"/>
        <end position="804"/>
    </location>
</feature>
<reference evidence="9" key="1">
    <citation type="journal article" date="2006" name="Science">
        <title>Ancient noncoding elements conserved in the human genome.</title>
        <authorList>
            <person name="Venkatesh B."/>
            <person name="Kirkness E.F."/>
            <person name="Loh Y.H."/>
            <person name="Halpern A.L."/>
            <person name="Lee A.P."/>
            <person name="Johnson J."/>
            <person name="Dandona N."/>
            <person name="Viswanathan L.D."/>
            <person name="Tay A."/>
            <person name="Venter J.C."/>
            <person name="Strausberg R.L."/>
            <person name="Brenner S."/>
        </authorList>
    </citation>
    <scope>NUCLEOTIDE SEQUENCE [LARGE SCALE GENOMIC DNA]</scope>
</reference>
<keyword evidence="5" id="KW-0812">Transmembrane</keyword>
<feature type="domain" description="SRCR" evidence="7">
    <location>
        <begin position="130"/>
        <end position="230"/>
    </location>
</feature>
<dbReference type="FunFam" id="3.10.250.10:FF:000009">
    <property type="entry name" value="WC1"/>
    <property type="match status" value="3"/>
</dbReference>
<dbReference type="SMART" id="SM00202">
    <property type="entry name" value="SR"/>
    <property type="match status" value="8"/>
</dbReference>
<feature type="disulfide bond" evidence="4">
    <location>
        <begin position="699"/>
        <end position="709"/>
    </location>
</feature>
<dbReference type="Pfam" id="PF00530">
    <property type="entry name" value="SRCR"/>
    <property type="match status" value="8"/>
</dbReference>
<feature type="chain" id="PRO_5021393903" description="SRCR domain-containing protein" evidence="6">
    <location>
        <begin position="36"/>
        <end position="905"/>
    </location>
</feature>
<evidence type="ECO:0000256" key="4">
    <source>
        <dbReference type="PROSITE-ProRule" id="PRU00196"/>
    </source>
</evidence>
<dbReference type="PRINTS" id="PR00258">
    <property type="entry name" value="SPERACTRCPTR"/>
</dbReference>
<feature type="domain" description="SRCR" evidence="7">
    <location>
        <begin position="630"/>
        <end position="709"/>
    </location>
</feature>
<reference evidence="9" key="2">
    <citation type="journal article" date="2007" name="PLoS Biol.">
        <title>Survey sequencing and comparative analysis of the elephant shark (Callorhinchus milii) genome.</title>
        <authorList>
            <person name="Venkatesh B."/>
            <person name="Kirkness E.F."/>
            <person name="Loh Y.H."/>
            <person name="Halpern A.L."/>
            <person name="Lee A.P."/>
            <person name="Johnson J."/>
            <person name="Dandona N."/>
            <person name="Viswanathan L.D."/>
            <person name="Tay A."/>
            <person name="Venter J.C."/>
            <person name="Strausberg R.L."/>
            <person name="Brenner S."/>
        </authorList>
    </citation>
    <scope>NUCLEOTIDE SEQUENCE [LARGE SCALE GENOMIC DNA]</scope>
</reference>
<feature type="signal peptide" evidence="6">
    <location>
        <begin position="1"/>
        <end position="35"/>
    </location>
</feature>
<keyword evidence="9" id="KW-1185">Reference proteome</keyword>
<organism evidence="8 9">
    <name type="scientific">Callorhinchus milii</name>
    <name type="common">Ghost shark</name>
    <dbReference type="NCBI Taxonomy" id="7868"/>
    <lineage>
        <taxon>Eukaryota</taxon>
        <taxon>Metazoa</taxon>
        <taxon>Chordata</taxon>
        <taxon>Craniata</taxon>
        <taxon>Vertebrata</taxon>
        <taxon>Chondrichthyes</taxon>
        <taxon>Holocephali</taxon>
        <taxon>Chimaeriformes</taxon>
        <taxon>Callorhinchidae</taxon>
        <taxon>Callorhinchus</taxon>
    </lineage>
</organism>
<feature type="disulfide bond" evidence="4">
    <location>
        <begin position="750"/>
        <end position="814"/>
    </location>
</feature>
<feature type="domain" description="SRCR" evidence="7">
    <location>
        <begin position="520"/>
        <end position="625"/>
    </location>
</feature>
<reference evidence="8" key="5">
    <citation type="submission" date="2025-09" db="UniProtKB">
        <authorList>
            <consortium name="Ensembl"/>
        </authorList>
    </citation>
    <scope>IDENTIFICATION</scope>
</reference>
<feature type="disulfide bond" evidence="4">
    <location>
        <begin position="199"/>
        <end position="209"/>
    </location>
</feature>
<dbReference type="InParanoid" id="A0A4W3I4T0"/>
<evidence type="ECO:0000256" key="3">
    <source>
        <dbReference type="ARBA" id="ARBA00023157"/>
    </source>
</evidence>
<comment type="caution">
    <text evidence="4">Lacks conserved residue(s) required for the propagation of feature annotation.</text>
</comment>